<keyword evidence="3 7" id="KW-0812">Transmembrane</keyword>
<feature type="transmembrane region" description="Helical" evidence="7">
    <location>
        <begin position="440"/>
        <end position="459"/>
    </location>
</feature>
<keyword evidence="9" id="KW-1185">Reference proteome</keyword>
<keyword evidence="5 7" id="KW-0472">Membrane</keyword>
<protein>
    <submittedName>
        <fullName evidence="8">Adiponectin receptor protein</fullName>
    </submittedName>
</protein>
<dbReference type="PANTHER" id="PTHR20855:SF52">
    <property type="entry name" value="ADIPONECTIN RECEPTOR PROTEIN"/>
    <property type="match status" value="1"/>
</dbReference>
<feature type="transmembrane region" description="Helical" evidence="7">
    <location>
        <begin position="311"/>
        <end position="332"/>
    </location>
</feature>
<accession>A0A1V9YPB5</accession>
<comment type="subcellular location">
    <subcellularLocation>
        <location evidence="1">Membrane</location>
        <topology evidence="1">Multi-pass membrane protein</topology>
    </subcellularLocation>
</comment>
<dbReference type="OrthoDB" id="5585746at2759"/>
<dbReference type="GO" id="GO:0046872">
    <property type="term" value="F:metal ion binding"/>
    <property type="evidence" value="ECO:0007669"/>
    <property type="project" value="UniProtKB-KW"/>
</dbReference>
<comment type="caution">
    <text evidence="8">The sequence shown here is derived from an EMBL/GenBank/DDBJ whole genome shotgun (WGS) entry which is preliminary data.</text>
</comment>
<keyword evidence="8" id="KW-0675">Receptor</keyword>
<evidence type="ECO:0000256" key="6">
    <source>
        <dbReference type="PIRSR" id="PIRSR604254-1"/>
    </source>
</evidence>
<feature type="transmembrane region" description="Helical" evidence="7">
    <location>
        <begin position="352"/>
        <end position="371"/>
    </location>
</feature>
<evidence type="ECO:0000256" key="4">
    <source>
        <dbReference type="ARBA" id="ARBA00022989"/>
    </source>
</evidence>
<feature type="binding site" evidence="6">
    <location>
        <position position="482"/>
    </location>
    <ligand>
        <name>Zn(2+)</name>
        <dbReference type="ChEBI" id="CHEBI:29105"/>
    </ligand>
</feature>
<name>A0A1V9YPB5_ACHHY</name>
<dbReference type="STRING" id="1202772.A0A1V9YPB5"/>
<evidence type="ECO:0000256" key="5">
    <source>
        <dbReference type="ARBA" id="ARBA00023136"/>
    </source>
</evidence>
<sequence>MATTAATTPAPATTTPAVTATSVIDAGSALTPTETAKRLAGYHVLHDQGFSFLADNAYIRSGYRVNYSALHCVQSLFELHNETWNVWTHIVGSLIFACLLVGVFSMDYPLGASTAQVVTPNVLYMQGGRHTLQFFERNIASTALFTKEHTSYYTVDTQYQETVVRRMHVASEILGHTIAQIPSLQRFHQLLESHAGDVSHLLSEQMESLYHELTVLHARLHRGSAAPSANATTPDALVKWVYSYNQIHRMETQLRQRINAFTSFLRQLDTPKAYPSVQYVLKEFHSLADSVSNGLQVISELHPSALASSVVGMWPIAVFITSAVVCLTMSSVYHLLFVQSARASLVLSQMDYAGIILMIAGSFFPVIYYSFYCHQWALNAYLGIVSLLAVGSFAASLVPAFGKYPSVRSAVFLSMGFFGVVPIVHLVYEFGLMDPHVQIMLKPLMLMAALYVLGAAIYGSRFPERFYPGHFDVWFSSHQLWHICVVLAALVHYMNAMQHYEWRWQTGCRA</sequence>
<dbReference type="PANTHER" id="PTHR20855">
    <property type="entry name" value="ADIPOR/PROGESTIN RECEPTOR-RELATED"/>
    <property type="match status" value="1"/>
</dbReference>
<dbReference type="EMBL" id="JNBR01001431">
    <property type="protein sequence ID" value="OQR87562.1"/>
    <property type="molecule type" value="Genomic_DNA"/>
</dbReference>
<reference evidence="8 9" key="1">
    <citation type="journal article" date="2014" name="Genome Biol. Evol.">
        <title>The secreted proteins of Achlya hypogyna and Thraustotheca clavata identify the ancestral oomycete secretome and reveal gene acquisitions by horizontal gene transfer.</title>
        <authorList>
            <person name="Misner I."/>
            <person name="Blouin N."/>
            <person name="Leonard G."/>
            <person name="Richards T.A."/>
            <person name="Lane C.E."/>
        </authorList>
    </citation>
    <scope>NUCLEOTIDE SEQUENCE [LARGE SCALE GENOMIC DNA]</scope>
    <source>
        <strain evidence="8 9">ATCC 48635</strain>
    </source>
</reference>
<keyword evidence="4 7" id="KW-1133">Transmembrane helix</keyword>
<dbReference type="Pfam" id="PF03006">
    <property type="entry name" value="HlyIII"/>
    <property type="match status" value="1"/>
</dbReference>
<keyword evidence="6" id="KW-0479">Metal-binding</keyword>
<feature type="binding site" evidence="6">
    <location>
        <position position="478"/>
    </location>
    <ligand>
        <name>Zn(2+)</name>
        <dbReference type="ChEBI" id="CHEBI:29105"/>
    </ligand>
</feature>
<feature type="transmembrane region" description="Helical" evidence="7">
    <location>
        <begin position="86"/>
        <end position="106"/>
    </location>
</feature>
<comment type="similarity">
    <text evidence="2">Belongs to the ADIPOR family.</text>
</comment>
<evidence type="ECO:0000256" key="3">
    <source>
        <dbReference type="ARBA" id="ARBA00022692"/>
    </source>
</evidence>
<feature type="binding site" evidence="6">
    <location>
        <position position="334"/>
    </location>
    <ligand>
        <name>Zn(2+)</name>
        <dbReference type="ChEBI" id="CHEBI:29105"/>
    </ligand>
</feature>
<organism evidence="8 9">
    <name type="scientific">Achlya hypogyna</name>
    <name type="common">Oomycete</name>
    <name type="synonym">Protoachlya hypogyna</name>
    <dbReference type="NCBI Taxonomy" id="1202772"/>
    <lineage>
        <taxon>Eukaryota</taxon>
        <taxon>Sar</taxon>
        <taxon>Stramenopiles</taxon>
        <taxon>Oomycota</taxon>
        <taxon>Saprolegniomycetes</taxon>
        <taxon>Saprolegniales</taxon>
        <taxon>Achlyaceae</taxon>
        <taxon>Achlya</taxon>
    </lineage>
</organism>
<dbReference type="GO" id="GO:0016020">
    <property type="term" value="C:membrane"/>
    <property type="evidence" value="ECO:0007669"/>
    <property type="project" value="UniProtKB-SubCell"/>
</dbReference>
<evidence type="ECO:0000256" key="1">
    <source>
        <dbReference type="ARBA" id="ARBA00004141"/>
    </source>
</evidence>
<evidence type="ECO:0000313" key="9">
    <source>
        <dbReference type="Proteomes" id="UP000243579"/>
    </source>
</evidence>
<evidence type="ECO:0000256" key="2">
    <source>
        <dbReference type="ARBA" id="ARBA00007018"/>
    </source>
</evidence>
<evidence type="ECO:0000313" key="8">
    <source>
        <dbReference type="EMBL" id="OQR87562.1"/>
    </source>
</evidence>
<gene>
    <name evidence="8" type="ORF">ACHHYP_08485</name>
</gene>
<feature type="transmembrane region" description="Helical" evidence="7">
    <location>
        <begin position="479"/>
        <end position="496"/>
    </location>
</feature>
<dbReference type="AlphaFoldDB" id="A0A1V9YPB5"/>
<dbReference type="Proteomes" id="UP000243579">
    <property type="component" value="Unassembled WGS sequence"/>
</dbReference>
<dbReference type="GO" id="GO:0038023">
    <property type="term" value="F:signaling receptor activity"/>
    <property type="evidence" value="ECO:0007669"/>
    <property type="project" value="TreeGrafter"/>
</dbReference>
<evidence type="ECO:0000256" key="7">
    <source>
        <dbReference type="SAM" id="Phobius"/>
    </source>
</evidence>
<proteinExistence type="inferred from homology"/>
<feature type="transmembrane region" description="Helical" evidence="7">
    <location>
        <begin position="410"/>
        <end position="428"/>
    </location>
</feature>
<keyword evidence="6" id="KW-0862">Zinc</keyword>
<feature type="transmembrane region" description="Helical" evidence="7">
    <location>
        <begin position="378"/>
        <end position="398"/>
    </location>
</feature>
<dbReference type="InterPro" id="IPR004254">
    <property type="entry name" value="AdipoR/HlyIII-related"/>
</dbReference>